<evidence type="ECO:0000256" key="8">
    <source>
        <dbReference type="SAM" id="MobiDB-lite"/>
    </source>
</evidence>
<dbReference type="GO" id="GO:0003700">
    <property type="term" value="F:DNA-binding transcription factor activity"/>
    <property type="evidence" value="ECO:0007669"/>
    <property type="project" value="InterPro"/>
</dbReference>
<keyword evidence="2" id="KW-0677">Repeat</keyword>
<evidence type="ECO:0000256" key="1">
    <source>
        <dbReference type="ARBA" id="ARBA00022723"/>
    </source>
</evidence>
<accession>A0A368S6B8</accession>
<dbReference type="GO" id="GO:0008270">
    <property type="term" value="F:zinc ion binding"/>
    <property type="evidence" value="ECO:0007669"/>
    <property type="project" value="UniProtKB-KW"/>
</dbReference>
<evidence type="ECO:0000259" key="9">
    <source>
        <dbReference type="PROSITE" id="PS50157"/>
    </source>
</evidence>
<dbReference type="PANTHER" id="PTHR45988:SF57">
    <property type="entry name" value="OS06G0304200 PROTEIN"/>
    <property type="match status" value="1"/>
</dbReference>
<proteinExistence type="predicted"/>
<dbReference type="EMBL" id="CM003535">
    <property type="protein sequence ID" value="RCV37976.1"/>
    <property type="molecule type" value="Genomic_DNA"/>
</dbReference>
<dbReference type="Gene3D" id="3.30.160.60">
    <property type="entry name" value="Classic Zinc Finger"/>
    <property type="match status" value="1"/>
</dbReference>
<name>A0A368S6B8_SETIT</name>
<dbReference type="PROSITE" id="PS50157">
    <property type="entry name" value="ZINC_FINGER_C2H2_2"/>
    <property type="match status" value="2"/>
</dbReference>
<dbReference type="InterPro" id="IPR044653">
    <property type="entry name" value="AZF1/2/3-like"/>
</dbReference>
<feature type="region of interest" description="Disordered" evidence="8">
    <location>
        <begin position="152"/>
        <end position="172"/>
    </location>
</feature>
<feature type="domain" description="C2H2-type" evidence="9">
    <location>
        <begin position="120"/>
        <end position="142"/>
    </location>
</feature>
<organism evidence="10">
    <name type="scientific">Setaria italica</name>
    <name type="common">Foxtail millet</name>
    <name type="synonym">Panicum italicum</name>
    <dbReference type="NCBI Taxonomy" id="4555"/>
    <lineage>
        <taxon>Eukaryota</taxon>
        <taxon>Viridiplantae</taxon>
        <taxon>Streptophyta</taxon>
        <taxon>Embryophyta</taxon>
        <taxon>Tracheophyta</taxon>
        <taxon>Spermatophyta</taxon>
        <taxon>Magnoliopsida</taxon>
        <taxon>Liliopsida</taxon>
        <taxon>Poales</taxon>
        <taxon>Poaceae</taxon>
        <taxon>PACMAD clade</taxon>
        <taxon>Panicoideae</taxon>
        <taxon>Panicodae</taxon>
        <taxon>Paniceae</taxon>
        <taxon>Cenchrinae</taxon>
        <taxon>Setaria</taxon>
    </lineage>
</organism>
<dbReference type="InterPro" id="IPR036236">
    <property type="entry name" value="Znf_C2H2_sf"/>
</dbReference>
<dbReference type="SMART" id="SM00355">
    <property type="entry name" value="ZnF_C2H2"/>
    <property type="match status" value="2"/>
</dbReference>
<keyword evidence="3 7" id="KW-0863">Zinc-finger</keyword>
<reference evidence="10" key="1">
    <citation type="journal article" date="2012" name="Nat. Biotechnol.">
        <title>Reference genome sequence of the model plant Setaria.</title>
        <authorList>
            <person name="Bennetzen J.L."/>
            <person name="Schmutz J."/>
            <person name="Wang H."/>
            <person name="Percifield R."/>
            <person name="Hawkins J."/>
            <person name="Pontaroli A.C."/>
            <person name="Estep M."/>
            <person name="Feng L."/>
            <person name="Vaughn J.N."/>
            <person name="Grimwood J."/>
            <person name="Jenkins J."/>
            <person name="Barry K."/>
            <person name="Lindquist E."/>
            <person name="Hellsten U."/>
            <person name="Deshpande S."/>
            <person name="Wang X."/>
            <person name="Wu X."/>
            <person name="Mitros T."/>
            <person name="Triplett J."/>
            <person name="Yang X."/>
            <person name="Ye C.Y."/>
            <person name="Mauro-Herrera M."/>
            <person name="Wang L."/>
            <person name="Li P."/>
            <person name="Sharma M."/>
            <person name="Sharma R."/>
            <person name="Ronald P.C."/>
            <person name="Panaud O."/>
            <person name="Kellogg E.A."/>
            <person name="Brutnell T.P."/>
            <person name="Doust A.N."/>
            <person name="Tuskan G.A."/>
            <person name="Rokhsar D."/>
            <person name="Devos K.M."/>
        </authorList>
    </citation>
    <scope>NUCLEOTIDE SEQUENCE [LARGE SCALE GENOMIC DNA]</scope>
    <source>
        <strain evidence="10">Yugu1</strain>
    </source>
</reference>
<protein>
    <recommendedName>
        <fullName evidence="9">C2H2-type domain-containing protein</fullName>
    </recommendedName>
</protein>
<keyword evidence="1" id="KW-0479">Metal-binding</keyword>
<keyword evidence="6" id="KW-0804">Transcription</keyword>
<feature type="domain" description="C2H2-type" evidence="9">
    <location>
        <begin position="72"/>
        <end position="99"/>
    </location>
</feature>
<dbReference type="PANTHER" id="PTHR45988">
    <property type="entry name" value="C2H2 TYPE ZINC FINGER TRANSCRIPTION FACTOR FAMILY-RELATED"/>
    <property type="match status" value="1"/>
</dbReference>
<evidence type="ECO:0000256" key="7">
    <source>
        <dbReference type="PROSITE-ProRule" id="PRU00042"/>
    </source>
</evidence>
<dbReference type="STRING" id="4555.A0A368S6B8"/>
<dbReference type="SUPFAM" id="SSF57667">
    <property type="entry name" value="beta-beta-alpha zinc fingers"/>
    <property type="match status" value="1"/>
</dbReference>
<evidence type="ECO:0000256" key="3">
    <source>
        <dbReference type="ARBA" id="ARBA00022771"/>
    </source>
</evidence>
<reference evidence="10" key="2">
    <citation type="submission" date="2015-07" db="EMBL/GenBank/DDBJ databases">
        <authorList>
            <person name="Noorani M."/>
        </authorList>
    </citation>
    <scope>NUCLEOTIDE SEQUENCE</scope>
    <source>
        <strain evidence="10">Yugu1</strain>
    </source>
</reference>
<evidence type="ECO:0000256" key="2">
    <source>
        <dbReference type="ARBA" id="ARBA00022737"/>
    </source>
</evidence>
<evidence type="ECO:0000256" key="5">
    <source>
        <dbReference type="ARBA" id="ARBA00023015"/>
    </source>
</evidence>
<dbReference type="Pfam" id="PF13912">
    <property type="entry name" value="zf-C2H2_6"/>
    <property type="match status" value="1"/>
</dbReference>
<sequence>MDLVEMPMAHAWHQKHGTGTTDLPVSVACSSDAHSSGEKDEMREAAELFTTLVKRVRKETVKEPSPPSVKTPVCTICNKTFSSYHALGRHKFVHNKQKNSLLGDGAGSSSGTGERCALKYVCRKCSEKFLTRKSLGRHIHKHWREIFKMKQPSARRKNLKPPVPLACGTMQSSGPMVLPTDESMQPPVLPTSANPPTPDFDAVQQQQLANRLGNEIESSCSTAPKILNDTGAALPAPKQISPAVKYAFDLNMFPHETDGWEP</sequence>
<evidence type="ECO:0000256" key="4">
    <source>
        <dbReference type="ARBA" id="ARBA00022833"/>
    </source>
</evidence>
<evidence type="ECO:0000256" key="6">
    <source>
        <dbReference type="ARBA" id="ARBA00023163"/>
    </source>
</evidence>
<evidence type="ECO:0000313" key="10">
    <source>
        <dbReference type="EMBL" id="RCV37976.1"/>
    </source>
</evidence>
<gene>
    <name evidence="10" type="ORF">SETIT_8G105400v2</name>
</gene>
<keyword evidence="4" id="KW-0862">Zinc</keyword>
<keyword evidence="5" id="KW-0805">Transcription regulation</keyword>
<dbReference type="AlphaFoldDB" id="A0A368S6B8"/>
<dbReference type="InterPro" id="IPR013087">
    <property type="entry name" value="Znf_C2H2_type"/>
</dbReference>
<dbReference type="PROSITE" id="PS00028">
    <property type="entry name" value="ZINC_FINGER_C2H2_1"/>
    <property type="match status" value="2"/>
</dbReference>